<feature type="chain" id="PRO_5019000550" evidence="1">
    <location>
        <begin position="23"/>
        <end position="125"/>
    </location>
</feature>
<reference evidence="2 3" key="1">
    <citation type="submission" date="2019-01" db="EMBL/GenBank/DDBJ databases">
        <authorList>
            <person name="Chen W.-M."/>
        </authorList>
    </citation>
    <scope>NUCLEOTIDE SEQUENCE [LARGE SCALE GENOMIC DNA]</scope>
    <source>
        <strain evidence="2 3">FSY-15</strain>
    </source>
</reference>
<dbReference type="RefSeq" id="WP_127804504.1">
    <property type="nucleotide sequence ID" value="NZ_SACY01000004.1"/>
</dbReference>
<proteinExistence type="predicted"/>
<dbReference type="EMBL" id="SACY01000004">
    <property type="protein sequence ID" value="RVU24027.1"/>
    <property type="molecule type" value="Genomic_DNA"/>
</dbReference>
<accession>A0A437PP34</accession>
<gene>
    <name evidence="2" type="ORF">EOJ36_08860</name>
</gene>
<keyword evidence="1" id="KW-0732">Signal</keyword>
<name>A0A437PP34_9BACT</name>
<feature type="signal peptide" evidence="1">
    <location>
        <begin position="1"/>
        <end position="22"/>
    </location>
</feature>
<keyword evidence="3" id="KW-1185">Reference proteome</keyword>
<evidence type="ECO:0000256" key="1">
    <source>
        <dbReference type="SAM" id="SignalP"/>
    </source>
</evidence>
<dbReference type="OrthoDB" id="1100674at2"/>
<evidence type="ECO:0000313" key="2">
    <source>
        <dbReference type="EMBL" id="RVU24027.1"/>
    </source>
</evidence>
<evidence type="ECO:0000313" key="3">
    <source>
        <dbReference type="Proteomes" id="UP000282832"/>
    </source>
</evidence>
<dbReference type="AlphaFoldDB" id="A0A437PP34"/>
<organism evidence="2 3">
    <name type="scientific">Sandaracinomonas limnophila</name>
    <dbReference type="NCBI Taxonomy" id="1862386"/>
    <lineage>
        <taxon>Bacteria</taxon>
        <taxon>Pseudomonadati</taxon>
        <taxon>Bacteroidota</taxon>
        <taxon>Cytophagia</taxon>
        <taxon>Cytophagales</taxon>
        <taxon>Flectobacillaceae</taxon>
        <taxon>Sandaracinomonas</taxon>
    </lineage>
</organism>
<sequence length="125" mass="13408">MKNVKLFLAAVVFMFVSVAAFAKTAPNPTYYAGKWAFEFKGLPNGDGKLIFDLKNVEGNLTGVITDGAGQEVSKIASSSFEGDDLVLAFSAQGYDVTLTIKKKDEDHASGSLMGMFEGEGTRIKQ</sequence>
<comment type="caution">
    <text evidence="2">The sequence shown here is derived from an EMBL/GenBank/DDBJ whole genome shotgun (WGS) entry which is preliminary data.</text>
</comment>
<dbReference type="Proteomes" id="UP000282832">
    <property type="component" value="Unassembled WGS sequence"/>
</dbReference>
<protein>
    <submittedName>
        <fullName evidence="2">Uncharacterized protein</fullName>
    </submittedName>
</protein>